<protein>
    <submittedName>
        <fullName evidence="2">Hint domain-containing protein</fullName>
    </submittedName>
</protein>
<sequence length="372" mass="39656">MAFISELHFRGSGVVNSGEFVEITLGPDDDPNDFVVSVYDDDGTLHTNAGIAGGEVNLGTLIGIPHPDDPTFTIYVISVGIKNANSDANEGSGIALTNVDTNTVLSFYSADNIAAFTATAGAASGATSDNFLEHTNVAIGESYQWDIFGNLTFGTIDAGDSVLCLSGHTLVSTQKGEIHAQDLNVGDQVWTADHGYQPIRWIGRTTLTPHYIAQHQNQQPIRIAAHSLAQGCPASDLMVSRQHRVLITSPVAKRMTGDAEVLVPAAKLAGFDGIDVITPSEGITYVHILCDNHEVLIANGAYVESLLLTSYAQMAAPKGTDGTRLTLADAMQPARKLVDGKQAKQLLARIAKNKRPLFEPDKIRPNSVARRA</sequence>
<dbReference type="EMBL" id="FOYP01000001">
    <property type="protein sequence ID" value="SFR34553.1"/>
    <property type="molecule type" value="Genomic_DNA"/>
</dbReference>
<dbReference type="RefSeq" id="WP_090196426.1">
    <property type="nucleotide sequence ID" value="NZ_FOYP01000001.1"/>
</dbReference>
<name>A0A1I6FXA2_9RHOB</name>
<dbReference type="AlphaFoldDB" id="A0A1I6FXA2"/>
<keyword evidence="3" id="KW-1185">Reference proteome</keyword>
<dbReference type="InterPro" id="IPR036844">
    <property type="entry name" value="Hint_dom_sf"/>
</dbReference>
<dbReference type="STRING" id="390270.SAMN04488005_0671"/>
<dbReference type="InterPro" id="IPR028992">
    <property type="entry name" value="Hedgehog/Intein_dom"/>
</dbReference>
<dbReference type="SUPFAM" id="SSF51294">
    <property type="entry name" value="Hedgehog/intein (Hint) domain"/>
    <property type="match status" value="1"/>
</dbReference>
<dbReference type="Proteomes" id="UP000199478">
    <property type="component" value="Unassembled WGS sequence"/>
</dbReference>
<gene>
    <name evidence="2" type="ORF">SAMN04488005_0671</name>
</gene>
<evidence type="ECO:0000313" key="2">
    <source>
        <dbReference type="EMBL" id="SFR34553.1"/>
    </source>
</evidence>
<reference evidence="3" key="1">
    <citation type="submission" date="2016-10" db="EMBL/GenBank/DDBJ databases">
        <authorList>
            <person name="Varghese N."/>
            <person name="Submissions S."/>
        </authorList>
    </citation>
    <scope>NUCLEOTIDE SEQUENCE [LARGE SCALE GENOMIC DNA]</scope>
    <source>
        <strain evidence="3">DSM 26879</strain>
    </source>
</reference>
<feature type="domain" description="Hedgehog/Intein (Hint)" evidence="1">
    <location>
        <begin position="164"/>
        <end position="308"/>
    </location>
</feature>
<accession>A0A1I6FXA2</accession>
<dbReference type="Pfam" id="PF13403">
    <property type="entry name" value="Hint_2"/>
    <property type="match status" value="1"/>
</dbReference>
<evidence type="ECO:0000259" key="1">
    <source>
        <dbReference type="Pfam" id="PF13403"/>
    </source>
</evidence>
<evidence type="ECO:0000313" key="3">
    <source>
        <dbReference type="Proteomes" id="UP000199478"/>
    </source>
</evidence>
<proteinExistence type="predicted"/>
<organism evidence="2 3">
    <name type="scientific">Yoonia tamlensis</name>
    <dbReference type="NCBI Taxonomy" id="390270"/>
    <lineage>
        <taxon>Bacteria</taxon>
        <taxon>Pseudomonadati</taxon>
        <taxon>Pseudomonadota</taxon>
        <taxon>Alphaproteobacteria</taxon>
        <taxon>Rhodobacterales</taxon>
        <taxon>Paracoccaceae</taxon>
        <taxon>Yoonia</taxon>
    </lineage>
</organism>
<dbReference type="OrthoDB" id="6305173at2"/>